<evidence type="ECO:0000256" key="2">
    <source>
        <dbReference type="SAM" id="MobiDB-lite"/>
    </source>
</evidence>
<organism evidence="3 4">
    <name type="scientific">Methylobacterium soli</name>
    <dbReference type="NCBI Taxonomy" id="553447"/>
    <lineage>
        <taxon>Bacteria</taxon>
        <taxon>Pseudomonadati</taxon>
        <taxon>Pseudomonadota</taxon>
        <taxon>Alphaproteobacteria</taxon>
        <taxon>Hyphomicrobiales</taxon>
        <taxon>Methylobacteriaceae</taxon>
        <taxon>Methylobacterium</taxon>
    </lineage>
</organism>
<feature type="binding site" evidence="1">
    <location>
        <position position="88"/>
    </location>
    <ligand>
        <name>Mg(2+)</name>
        <dbReference type="ChEBI" id="CHEBI:18420"/>
        <label>1</label>
        <note>catalytic</note>
    </ligand>
</feature>
<dbReference type="Proteomes" id="UP000474159">
    <property type="component" value="Unassembled WGS sequence"/>
</dbReference>
<dbReference type="CDD" id="cd01638">
    <property type="entry name" value="CysQ"/>
    <property type="match status" value="1"/>
</dbReference>
<accession>A0A6L3T344</accession>
<dbReference type="Gene3D" id="3.40.190.80">
    <property type="match status" value="1"/>
</dbReference>
<name>A0A6L3T344_9HYPH</name>
<protein>
    <submittedName>
        <fullName evidence="3">3'(2'),5'-bisphosphate nucleotidase CysQ</fullName>
    </submittedName>
</protein>
<comment type="caution">
    <text evidence="3">The sequence shown here is derived from an EMBL/GenBank/DDBJ whole genome shotgun (WGS) entry which is preliminary data.</text>
</comment>
<keyword evidence="1" id="KW-0479">Metal-binding</keyword>
<evidence type="ECO:0000313" key="3">
    <source>
        <dbReference type="EMBL" id="KAB1081237.1"/>
    </source>
</evidence>
<dbReference type="GO" id="GO:0008441">
    <property type="term" value="F:3'(2'),5'-bisphosphate nucleotidase activity"/>
    <property type="evidence" value="ECO:0007669"/>
    <property type="project" value="TreeGrafter"/>
</dbReference>
<feature type="binding site" evidence="1">
    <location>
        <position position="90"/>
    </location>
    <ligand>
        <name>Mg(2+)</name>
        <dbReference type="ChEBI" id="CHEBI:18420"/>
        <label>2</label>
    </ligand>
</feature>
<dbReference type="GO" id="GO:0000103">
    <property type="term" value="P:sulfate assimilation"/>
    <property type="evidence" value="ECO:0007669"/>
    <property type="project" value="TreeGrafter"/>
</dbReference>
<feature type="binding site" evidence="1">
    <location>
        <position position="72"/>
    </location>
    <ligand>
        <name>Mg(2+)</name>
        <dbReference type="ChEBI" id="CHEBI:18420"/>
        <label>1</label>
        <note>catalytic</note>
    </ligand>
</feature>
<dbReference type="InterPro" id="IPR050725">
    <property type="entry name" value="CysQ/Inositol_MonoPase"/>
</dbReference>
<dbReference type="GO" id="GO:0046872">
    <property type="term" value="F:metal ion binding"/>
    <property type="evidence" value="ECO:0007669"/>
    <property type="project" value="UniProtKB-KW"/>
</dbReference>
<reference evidence="3 4" key="1">
    <citation type="submission" date="2019-09" db="EMBL/GenBank/DDBJ databases">
        <title>YIM 48816 draft genome.</title>
        <authorList>
            <person name="Jiang L."/>
        </authorList>
    </citation>
    <scope>NUCLEOTIDE SEQUENCE [LARGE SCALE GENOMIC DNA]</scope>
    <source>
        <strain evidence="3 4">YIM 48816</strain>
    </source>
</reference>
<dbReference type="PRINTS" id="PR00377">
    <property type="entry name" value="IMPHPHTASES"/>
</dbReference>
<feature type="binding site" evidence="1">
    <location>
        <position position="216"/>
    </location>
    <ligand>
        <name>Mg(2+)</name>
        <dbReference type="ChEBI" id="CHEBI:18420"/>
        <label>1</label>
        <note>catalytic</note>
    </ligand>
</feature>
<dbReference type="PANTHER" id="PTHR43028:SF5">
    <property type="entry name" value="3'(2'),5'-BISPHOSPHATE NUCLEOTIDASE 1"/>
    <property type="match status" value="1"/>
</dbReference>
<sequence>MTLSETQRDRLAAALAVIACEAGEILRAHHGGDCPHVLKPDGSPSSAADLEAETLILAALAKACPGIPVVAEETCHNVPPADLFFLVDPLDGTRDFLAGNPEYSVNIGLVEGNRPVAAALAAPGLGRVWFAGTSAFEAPIRAGRPDAARPVHARPAPAAGLVALVSRRHGDSETEACLAALPIESRRGAASALKFCLIASGEADIYVRCGPTMEWDTAAGDHVLTAAGGCVVAPTGRPMIYGRHALSYRNGPFAALGDPAYADRLGLPDRGPQTRPLDADAAGAGSGLSPAASNP</sequence>
<dbReference type="PANTHER" id="PTHR43028">
    <property type="entry name" value="3'(2'),5'-BISPHOSPHATE NUCLEOTIDASE 1"/>
    <property type="match status" value="1"/>
</dbReference>
<dbReference type="EMBL" id="VZZK01000002">
    <property type="protein sequence ID" value="KAB1081237.1"/>
    <property type="molecule type" value="Genomic_DNA"/>
</dbReference>
<dbReference type="RefSeq" id="WP_150996970.1">
    <property type="nucleotide sequence ID" value="NZ_BPQY01000182.1"/>
</dbReference>
<evidence type="ECO:0000313" key="4">
    <source>
        <dbReference type="Proteomes" id="UP000474159"/>
    </source>
</evidence>
<feature type="compositionally biased region" description="Low complexity" evidence="2">
    <location>
        <begin position="279"/>
        <end position="295"/>
    </location>
</feature>
<dbReference type="GO" id="GO:0050427">
    <property type="term" value="P:3'-phosphoadenosine 5'-phosphosulfate metabolic process"/>
    <property type="evidence" value="ECO:0007669"/>
    <property type="project" value="TreeGrafter"/>
</dbReference>
<comment type="cofactor">
    <cofactor evidence="1">
        <name>Mg(2+)</name>
        <dbReference type="ChEBI" id="CHEBI:18420"/>
    </cofactor>
</comment>
<dbReference type="OrthoDB" id="9785695at2"/>
<dbReference type="InterPro" id="IPR000760">
    <property type="entry name" value="Inositol_monophosphatase-like"/>
</dbReference>
<keyword evidence="4" id="KW-1185">Reference proteome</keyword>
<feature type="binding site" evidence="1">
    <location>
        <position position="91"/>
    </location>
    <ligand>
        <name>Mg(2+)</name>
        <dbReference type="ChEBI" id="CHEBI:18420"/>
        <label>1</label>
        <note>catalytic</note>
    </ligand>
</feature>
<evidence type="ECO:0000256" key="1">
    <source>
        <dbReference type="PIRSR" id="PIRSR600760-2"/>
    </source>
</evidence>
<dbReference type="AlphaFoldDB" id="A0A6L3T344"/>
<dbReference type="Pfam" id="PF00459">
    <property type="entry name" value="Inositol_P"/>
    <property type="match status" value="1"/>
</dbReference>
<gene>
    <name evidence="3" type="ORF">F6X53_02715</name>
</gene>
<dbReference type="Gene3D" id="3.30.540.10">
    <property type="entry name" value="Fructose-1,6-Bisphosphatase, subunit A, domain 1"/>
    <property type="match status" value="1"/>
</dbReference>
<keyword evidence="1" id="KW-0460">Magnesium</keyword>
<feature type="region of interest" description="Disordered" evidence="2">
    <location>
        <begin position="264"/>
        <end position="295"/>
    </location>
</feature>
<proteinExistence type="predicted"/>
<dbReference type="SUPFAM" id="SSF56655">
    <property type="entry name" value="Carbohydrate phosphatase"/>
    <property type="match status" value="1"/>
</dbReference>